<dbReference type="InterPro" id="IPR013429">
    <property type="entry name" value="Regulatory_FmdB_Zinc_ribbon"/>
</dbReference>
<dbReference type="EMBL" id="JGYD01000018">
    <property type="protein sequence ID" value="KSV17900.1"/>
    <property type="molecule type" value="Genomic_DNA"/>
</dbReference>
<evidence type="ECO:0000313" key="5">
    <source>
        <dbReference type="Proteomes" id="UP000053577"/>
    </source>
</evidence>
<dbReference type="PATRIC" id="fig|61435.5.peg.878"/>
<dbReference type="EMBL" id="AP017649">
    <property type="protein sequence ID" value="BAZ97855.1"/>
    <property type="molecule type" value="Genomic_DNA"/>
</dbReference>
<reference evidence="4" key="3">
    <citation type="submission" date="2023-12" db="EMBL/GenBank/DDBJ databases">
        <title>Isolation of organohalide respiring bacteria Dehalococcoides mccartyi strain GPTCE1 in groundwater collected near a chemical plant in Suzhou, China.</title>
        <authorList>
            <person name="Liu G."/>
        </authorList>
    </citation>
    <scope>NUCLEOTIDE SEQUENCE</scope>
    <source>
        <strain evidence="4">GPTCE1</strain>
    </source>
</reference>
<proteinExistence type="predicted"/>
<evidence type="ECO:0000313" key="2">
    <source>
        <dbReference type="EMBL" id="BAZ97855.1"/>
    </source>
</evidence>
<dbReference type="Proteomes" id="UP001327986">
    <property type="component" value="Chromosome"/>
</dbReference>
<organism evidence="3 5">
    <name type="scientific">Dehalococcoides mccartyi</name>
    <dbReference type="NCBI Taxonomy" id="61435"/>
    <lineage>
        <taxon>Bacteria</taxon>
        <taxon>Bacillati</taxon>
        <taxon>Chloroflexota</taxon>
        <taxon>Dehalococcoidia</taxon>
        <taxon>Dehalococcoidales</taxon>
        <taxon>Dehalococcoidaceae</taxon>
        <taxon>Dehalococcoides</taxon>
    </lineage>
</organism>
<dbReference type="eggNOG" id="ENOG5030T0F">
    <property type="taxonomic scope" value="Bacteria"/>
</dbReference>
<feature type="domain" description="Putative regulatory protein FmdB zinc ribbon" evidence="1">
    <location>
        <begin position="1"/>
        <end position="43"/>
    </location>
</feature>
<evidence type="ECO:0000259" key="1">
    <source>
        <dbReference type="SMART" id="SM00834"/>
    </source>
</evidence>
<dbReference type="RefSeq" id="WP_041343120.1">
    <property type="nucleotide sequence ID" value="NZ_AP017649.1"/>
</dbReference>
<dbReference type="EMBL" id="CP141531">
    <property type="protein sequence ID" value="WRO07175.1"/>
    <property type="molecule type" value="Genomic_DNA"/>
</dbReference>
<evidence type="ECO:0000313" key="4">
    <source>
        <dbReference type="EMBL" id="WRO07175.1"/>
    </source>
</evidence>
<dbReference type="SMART" id="SM00834">
    <property type="entry name" value="CxxC_CXXC_SSSS"/>
    <property type="match status" value="1"/>
</dbReference>
<dbReference type="NCBIfam" id="TIGR02605">
    <property type="entry name" value="CxxC_CxxC_SSSS"/>
    <property type="match status" value="1"/>
</dbReference>
<protein>
    <submittedName>
        <fullName evidence="2">FmdB family regulatory protein</fullName>
    </submittedName>
    <submittedName>
        <fullName evidence="3">FmdB family transcriptional regulator</fullName>
    </submittedName>
    <submittedName>
        <fullName evidence="4">Zinc ribbon domain-containing protein</fullName>
    </submittedName>
</protein>
<evidence type="ECO:0000313" key="3">
    <source>
        <dbReference type="EMBL" id="KSV17900.1"/>
    </source>
</evidence>
<reference evidence="2 6" key="2">
    <citation type="journal article" date="2017" name="Sci. Rep.">
        <title>Isolation and genomic characterization of a Dehalococcoides strain suggests genomic rearrangement during culture.</title>
        <authorList>
            <person name="Yohda M."/>
            <person name="Ikegami K."/>
            <person name="Aita Y."/>
            <person name="Kitajima M."/>
            <person name="Takechi A."/>
            <person name="Iwamoto M."/>
            <person name="Fukuda T."/>
            <person name="Tamura N."/>
            <person name="Shibasaki J."/>
            <person name="Koike S."/>
            <person name="Komatsu D."/>
            <person name="Miyagi S."/>
            <person name="Nishimura M."/>
            <person name="Uchino Y."/>
            <person name="Shiroma A."/>
            <person name="Shimoji M."/>
            <person name="Tamotsu H."/>
            <person name="Ashimine N."/>
            <person name="Shinzato M."/>
            <person name="Ohki S."/>
            <person name="Nakano K."/>
            <person name="Teruya K."/>
            <person name="Satou K."/>
            <person name="Hirano T."/>
            <person name="Yagi O."/>
        </authorList>
    </citation>
    <scope>NUCLEOTIDE SEQUENCE [LARGE SCALE GENOMIC DNA]</scope>
    <source>
        <strain evidence="2 6">UCH-ATV1</strain>
    </source>
</reference>
<dbReference type="Proteomes" id="UP000218257">
    <property type="component" value="Chromosome"/>
</dbReference>
<dbReference type="AlphaFoldDB" id="A0A0V8M2D6"/>
<gene>
    <name evidence="3" type="ORF">DA01_04435</name>
    <name evidence="2" type="ORF">DEHALATV1_1227</name>
    <name evidence="4" type="ORF">VLL09_07245</name>
</gene>
<dbReference type="OrthoDB" id="9813321at2"/>
<sequence length="71" mass="7327">MPIYEYVCPKCNTRFEDIRSTSKADDEALCPECKTPSFRGVSGFACRGIDSCGGGGGSCSGGSCSSCSGCH</sequence>
<evidence type="ECO:0000313" key="6">
    <source>
        <dbReference type="Proteomes" id="UP000218257"/>
    </source>
</evidence>
<accession>A0A0V8M2D6</accession>
<dbReference type="Pfam" id="PF09723">
    <property type="entry name" value="Zn_ribbon_8"/>
    <property type="match status" value="1"/>
</dbReference>
<reference evidence="3 5" key="1">
    <citation type="journal article" date="2015" name="Sci. Rep.">
        <title>A comparative genomics and reductive dehalogenase gene transcription study of two chloroethene-respiring bacteria, Dehalococcoides mccartyi strains MB and 11a.</title>
        <authorList>
            <person name="Low A."/>
            <person name="Shen Z."/>
            <person name="Cheng D."/>
            <person name="Rogers M.J."/>
            <person name="Lee P.K."/>
            <person name="He J."/>
        </authorList>
    </citation>
    <scope>NUCLEOTIDE SEQUENCE [LARGE SCALE GENOMIC DNA]</scope>
    <source>
        <strain evidence="3 5">MB</strain>
    </source>
</reference>
<name>A0A0V8M2D6_9CHLR</name>
<dbReference type="Proteomes" id="UP000053577">
    <property type="component" value="Unassembled WGS sequence"/>
</dbReference>